<feature type="transmembrane region" description="Helical" evidence="8">
    <location>
        <begin position="98"/>
        <end position="124"/>
    </location>
</feature>
<accession>A0ABQ7JFP4</accession>
<keyword evidence="10" id="KW-1185">Reference proteome</keyword>
<dbReference type="PANTHER" id="PTHR20994:SF0">
    <property type="entry name" value="ER MEMBRANE PROTEIN COMPLEX SUBUNIT 6"/>
    <property type="match status" value="1"/>
</dbReference>
<feature type="transmembrane region" description="Helical" evidence="8">
    <location>
        <begin position="73"/>
        <end position="91"/>
    </location>
</feature>
<reference evidence="9 10" key="1">
    <citation type="journal article" date="2020" name="bioRxiv">
        <title>Metabolic contributions of an alphaproteobacterial endosymbiont in the apicomplexan Cardiosporidium cionae.</title>
        <authorList>
            <person name="Hunter E.S."/>
            <person name="Paight C.J."/>
            <person name="Lane C.E."/>
        </authorList>
    </citation>
    <scope>NUCLEOTIDE SEQUENCE [LARGE SCALE GENOMIC DNA]</scope>
    <source>
        <strain evidence="9">ESH_2018</strain>
    </source>
</reference>
<dbReference type="Pfam" id="PF07019">
    <property type="entry name" value="EMC6"/>
    <property type="match status" value="1"/>
</dbReference>
<dbReference type="EMBL" id="JADAQX010000025">
    <property type="protein sequence ID" value="KAF8822769.1"/>
    <property type="molecule type" value="Genomic_DNA"/>
</dbReference>
<evidence type="ECO:0000256" key="4">
    <source>
        <dbReference type="ARBA" id="ARBA00022692"/>
    </source>
</evidence>
<keyword evidence="5" id="KW-0256">Endoplasmic reticulum</keyword>
<keyword evidence="6 8" id="KW-1133">Transmembrane helix</keyword>
<name>A0ABQ7JFP4_9APIC</name>
<dbReference type="PANTHER" id="PTHR20994">
    <property type="entry name" value="ER MEMBRANE PROTEIN COMPLEX SUBUNIT 6"/>
    <property type="match status" value="1"/>
</dbReference>
<keyword evidence="4 8" id="KW-0812">Transmembrane</keyword>
<evidence type="ECO:0000256" key="5">
    <source>
        <dbReference type="ARBA" id="ARBA00022824"/>
    </source>
</evidence>
<evidence type="ECO:0000256" key="1">
    <source>
        <dbReference type="ARBA" id="ARBA00004477"/>
    </source>
</evidence>
<sequence length="131" mass="14568">MEKSMKAPRPTRGHAIREFFQFLGKPSLMQEGNVASSPIMSENLQQLAFCRNLAAIFAGIGAGLLRIQGLGGLLIFLCLTFVGSFSVLLKIKFRAQDYFYSLGTVLASSLFSGFLTFIIIWILVYNVLYVF</sequence>
<comment type="caution">
    <text evidence="9">The sequence shown here is derived from an EMBL/GenBank/DDBJ whole genome shotgun (WGS) entry which is preliminary data.</text>
</comment>
<protein>
    <recommendedName>
        <fullName evidence="3">ER membrane protein complex subunit 6</fullName>
    </recommendedName>
</protein>
<evidence type="ECO:0000256" key="6">
    <source>
        <dbReference type="ARBA" id="ARBA00022989"/>
    </source>
</evidence>
<evidence type="ECO:0000256" key="3">
    <source>
        <dbReference type="ARBA" id="ARBA00020827"/>
    </source>
</evidence>
<evidence type="ECO:0000256" key="8">
    <source>
        <dbReference type="SAM" id="Phobius"/>
    </source>
</evidence>
<gene>
    <name evidence="9" type="ORF">IE077_002700</name>
</gene>
<comment type="subcellular location">
    <subcellularLocation>
        <location evidence="1">Endoplasmic reticulum membrane</location>
        <topology evidence="1">Multi-pass membrane protein</topology>
    </subcellularLocation>
</comment>
<proteinExistence type="inferred from homology"/>
<dbReference type="InterPro" id="IPR029008">
    <property type="entry name" value="EMC6-like"/>
</dbReference>
<dbReference type="Proteomes" id="UP000823046">
    <property type="component" value="Unassembled WGS sequence"/>
</dbReference>
<comment type="similarity">
    <text evidence="2">Belongs to the EMC6 family.</text>
</comment>
<evidence type="ECO:0000313" key="9">
    <source>
        <dbReference type="EMBL" id="KAF8822769.1"/>
    </source>
</evidence>
<evidence type="ECO:0000256" key="2">
    <source>
        <dbReference type="ARBA" id="ARBA00009436"/>
    </source>
</evidence>
<keyword evidence="7 8" id="KW-0472">Membrane</keyword>
<organism evidence="9 10">
    <name type="scientific">Cardiosporidium cionae</name>
    <dbReference type="NCBI Taxonomy" id="476202"/>
    <lineage>
        <taxon>Eukaryota</taxon>
        <taxon>Sar</taxon>
        <taxon>Alveolata</taxon>
        <taxon>Apicomplexa</taxon>
        <taxon>Aconoidasida</taxon>
        <taxon>Nephromycida</taxon>
        <taxon>Cardiosporidium</taxon>
    </lineage>
</organism>
<evidence type="ECO:0000256" key="7">
    <source>
        <dbReference type="ARBA" id="ARBA00023136"/>
    </source>
</evidence>
<dbReference type="InterPro" id="IPR008504">
    <property type="entry name" value="Emc6"/>
</dbReference>
<evidence type="ECO:0000313" key="10">
    <source>
        <dbReference type="Proteomes" id="UP000823046"/>
    </source>
</evidence>